<evidence type="ECO:0000313" key="3">
    <source>
        <dbReference type="Proteomes" id="UP001633002"/>
    </source>
</evidence>
<accession>A0ABD3GP58</accession>
<reference evidence="2 3" key="1">
    <citation type="submission" date="2024-09" db="EMBL/GenBank/DDBJ databases">
        <title>Chromosome-scale assembly of Riccia sorocarpa.</title>
        <authorList>
            <person name="Paukszto L."/>
        </authorList>
    </citation>
    <scope>NUCLEOTIDE SEQUENCE [LARGE SCALE GENOMIC DNA]</scope>
    <source>
        <strain evidence="2">LP-2024</strain>
        <tissue evidence="2">Aerial parts of the thallus</tissue>
    </source>
</reference>
<evidence type="ECO:0000256" key="1">
    <source>
        <dbReference type="SAM" id="MobiDB-lite"/>
    </source>
</evidence>
<proteinExistence type="predicted"/>
<feature type="compositionally biased region" description="Basic and acidic residues" evidence="1">
    <location>
        <begin position="138"/>
        <end position="190"/>
    </location>
</feature>
<feature type="region of interest" description="Disordered" evidence="1">
    <location>
        <begin position="138"/>
        <end position="203"/>
    </location>
</feature>
<evidence type="ECO:0000313" key="2">
    <source>
        <dbReference type="EMBL" id="KAL3681015.1"/>
    </source>
</evidence>
<protein>
    <submittedName>
        <fullName evidence="2">Uncharacterized protein</fullName>
    </submittedName>
</protein>
<organism evidence="2 3">
    <name type="scientific">Riccia sorocarpa</name>
    <dbReference type="NCBI Taxonomy" id="122646"/>
    <lineage>
        <taxon>Eukaryota</taxon>
        <taxon>Viridiplantae</taxon>
        <taxon>Streptophyta</taxon>
        <taxon>Embryophyta</taxon>
        <taxon>Marchantiophyta</taxon>
        <taxon>Marchantiopsida</taxon>
        <taxon>Marchantiidae</taxon>
        <taxon>Marchantiales</taxon>
        <taxon>Ricciaceae</taxon>
        <taxon>Riccia</taxon>
    </lineage>
</organism>
<keyword evidence="3" id="KW-1185">Reference proteome</keyword>
<comment type="caution">
    <text evidence="2">The sequence shown here is derived from an EMBL/GenBank/DDBJ whole genome shotgun (WGS) entry which is preliminary data.</text>
</comment>
<sequence>MRLVSRILQGEKAEWIDIAEALIENDFKGKKCNRGKTRKASEVLLLEKTGRIRSSRILSNMLIGWKTGKKHLQLHKGAKEIRTDTNLEIIVRAGEIHTGKTGPGWAPKRRRLHTMRLEHIGELTGRAADRMAGADKLEEWIAPPRRQDDNLKNEPTSRDEIGDNDKRRAGRQPKERAHFQRRDRGQRQEAEQGGMMTPPRSRRTPYGVLAVLSLLVFTSLYRDNRESGIIAASGKTGEARSSVARKV</sequence>
<gene>
    <name evidence="2" type="ORF">R1sor_023971</name>
</gene>
<dbReference type="AlphaFoldDB" id="A0ABD3GP58"/>
<dbReference type="Proteomes" id="UP001633002">
    <property type="component" value="Unassembled WGS sequence"/>
</dbReference>
<dbReference type="EMBL" id="JBJQOH010000007">
    <property type="protein sequence ID" value="KAL3681015.1"/>
    <property type="molecule type" value="Genomic_DNA"/>
</dbReference>
<name>A0ABD3GP58_9MARC</name>